<dbReference type="Proteomes" id="UP000662111">
    <property type="component" value="Unassembled WGS sequence"/>
</dbReference>
<gene>
    <name evidence="1" type="ORF">GCM10011509_29970</name>
</gene>
<name>A0ABQ2FDS3_9MICO</name>
<sequence length="45" mass="4812">MTDDSDELVVPAVAASGLTTSAEEQVRMKVVRRRRVLALVSISGP</sequence>
<keyword evidence="2" id="KW-1185">Reference proteome</keyword>
<comment type="caution">
    <text evidence="1">The sequence shown here is derived from an EMBL/GenBank/DDBJ whole genome shotgun (WGS) entry which is preliminary data.</text>
</comment>
<protein>
    <submittedName>
        <fullName evidence="1">Uncharacterized protein</fullName>
    </submittedName>
</protein>
<organism evidence="1 2">
    <name type="scientific">Ornithinimicrobium pekingense</name>
    <dbReference type="NCBI Taxonomy" id="384677"/>
    <lineage>
        <taxon>Bacteria</taxon>
        <taxon>Bacillati</taxon>
        <taxon>Actinomycetota</taxon>
        <taxon>Actinomycetes</taxon>
        <taxon>Micrococcales</taxon>
        <taxon>Ornithinimicrobiaceae</taxon>
        <taxon>Ornithinimicrobium</taxon>
    </lineage>
</organism>
<evidence type="ECO:0000313" key="2">
    <source>
        <dbReference type="Proteomes" id="UP000662111"/>
    </source>
</evidence>
<dbReference type="EMBL" id="BMLB01000007">
    <property type="protein sequence ID" value="GGK79476.1"/>
    <property type="molecule type" value="Genomic_DNA"/>
</dbReference>
<accession>A0ABQ2FDS3</accession>
<proteinExistence type="predicted"/>
<evidence type="ECO:0000313" key="1">
    <source>
        <dbReference type="EMBL" id="GGK79476.1"/>
    </source>
</evidence>
<reference evidence="2" key="1">
    <citation type="journal article" date="2019" name="Int. J. Syst. Evol. Microbiol.">
        <title>The Global Catalogue of Microorganisms (GCM) 10K type strain sequencing project: providing services to taxonomists for standard genome sequencing and annotation.</title>
        <authorList>
            <consortium name="The Broad Institute Genomics Platform"/>
            <consortium name="The Broad Institute Genome Sequencing Center for Infectious Disease"/>
            <person name="Wu L."/>
            <person name="Ma J."/>
        </authorList>
    </citation>
    <scope>NUCLEOTIDE SEQUENCE [LARGE SCALE GENOMIC DNA]</scope>
    <source>
        <strain evidence="2">CGMCC 1.5362</strain>
    </source>
</reference>